<evidence type="ECO:0000256" key="1">
    <source>
        <dbReference type="SAM" id="SignalP"/>
    </source>
</evidence>
<organism evidence="2 3">
    <name type="scientific">Alkalicoccus halolimnae</name>
    <dbReference type="NCBI Taxonomy" id="1667239"/>
    <lineage>
        <taxon>Bacteria</taxon>
        <taxon>Bacillati</taxon>
        <taxon>Bacillota</taxon>
        <taxon>Bacilli</taxon>
        <taxon>Bacillales</taxon>
        <taxon>Bacillaceae</taxon>
        <taxon>Alkalicoccus</taxon>
    </lineage>
</organism>
<dbReference type="InterPro" id="IPR010865">
    <property type="entry name" value="DUF1499"/>
</dbReference>
<dbReference type="PANTHER" id="PTHR34801:SF6">
    <property type="entry name" value="SLL1620 PROTEIN"/>
    <property type="match status" value="1"/>
</dbReference>
<dbReference type="KEGG" id="ahal:FTX54_005210"/>
<feature type="signal peptide" evidence="1">
    <location>
        <begin position="1"/>
        <end position="19"/>
    </location>
</feature>
<keyword evidence="3" id="KW-1185">Reference proteome</keyword>
<dbReference type="Proteomes" id="UP000321816">
    <property type="component" value="Chromosome"/>
</dbReference>
<name>A0A5C7FCJ9_9BACI</name>
<dbReference type="PIRSF" id="PIRSF026426">
    <property type="entry name" value="DUF1499"/>
    <property type="match status" value="1"/>
</dbReference>
<dbReference type="OrthoDB" id="9793534at2"/>
<evidence type="ECO:0000313" key="3">
    <source>
        <dbReference type="Proteomes" id="UP000321816"/>
    </source>
</evidence>
<dbReference type="RefSeq" id="WP_147804013.1">
    <property type="nucleotide sequence ID" value="NZ_CP144914.1"/>
</dbReference>
<gene>
    <name evidence="2" type="ORF">FTX54_005210</name>
</gene>
<protein>
    <submittedName>
        <fullName evidence="2">DUF1499 domain-containing protein</fullName>
    </submittedName>
</protein>
<evidence type="ECO:0000313" key="2">
    <source>
        <dbReference type="EMBL" id="WWD80963.1"/>
    </source>
</evidence>
<dbReference type="AlphaFoldDB" id="A0A5C7FCJ9"/>
<dbReference type="EMBL" id="CP144914">
    <property type="protein sequence ID" value="WWD80963.1"/>
    <property type="molecule type" value="Genomic_DNA"/>
</dbReference>
<feature type="chain" id="PRO_5044096826" evidence="1">
    <location>
        <begin position="20"/>
        <end position="157"/>
    </location>
</feature>
<dbReference type="Pfam" id="PF07386">
    <property type="entry name" value="DUF1499"/>
    <property type="match status" value="1"/>
</dbReference>
<reference evidence="2 3" key="1">
    <citation type="submission" date="2024-01" db="EMBL/GenBank/DDBJ databases">
        <title>Complete Genome Sequence of Alkalicoccus halolimnae BZ-SZ-XJ29T, a Moderately Halophilic Bacterium Isolated from a Salt Lake.</title>
        <authorList>
            <person name="Zhao B."/>
        </authorList>
    </citation>
    <scope>NUCLEOTIDE SEQUENCE [LARGE SCALE GENOMIC DNA]</scope>
    <source>
        <strain evidence="2 3">BZ-SZ-XJ29</strain>
    </source>
</reference>
<accession>A0A5C7FCJ9</accession>
<sequence length="157" mass="17639">MKFLFSTISALLVSSIAYLVIKNNKEPDLGVENGMLAEMPPTPNAVSSQASGGKYTAPFPIYNNDPQASWNLLIETLINQDRTEMVAAEDHYAHVVFHSPVMKFKDDTEFYLNESSGHIDVRSGARVGCYDMDVNRKRVEALRKEYTEAADFLQMIQ</sequence>
<proteinExistence type="predicted"/>
<keyword evidence="1" id="KW-0732">Signal</keyword>
<dbReference type="PANTHER" id="PTHR34801">
    <property type="entry name" value="EXPRESSED PROTEIN"/>
    <property type="match status" value="1"/>
</dbReference>